<dbReference type="InterPro" id="IPR029044">
    <property type="entry name" value="Nucleotide-diphossugar_trans"/>
</dbReference>
<keyword evidence="6" id="KW-1185">Reference proteome</keyword>
<dbReference type="GO" id="GO:0000030">
    <property type="term" value="F:mannosyltransferase activity"/>
    <property type="evidence" value="ECO:0007669"/>
    <property type="project" value="TreeGrafter"/>
</dbReference>
<dbReference type="PANTHER" id="PTHR32385">
    <property type="entry name" value="MANNOSYL PHOSPHORYLINOSITOL CERAMIDE SYNTHASE"/>
    <property type="match status" value="1"/>
</dbReference>
<keyword evidence="1 4" id="KW-0808">Transferase</keyword>
<reference evidence="2 6" key="1">
    <citation type="journal article" date="2019" name="Nat. Med.">
        <title>A library of human gut bacterial isolates paired with longitudinal multiomics data enables mechanistic microbiome research.</title>
        <authorList>
            <person name="Poyet M."/>
            <person name="Groussin M."/>
            <person name="Gibbons S.M."/>
            <person name="Avila-Pacheco J."/>
            <person name="Jiang X."/>
            <person name="Kearney S.M."/>
            <person name="Perrotta A.R."/>
            <person name="Berdy B."/>
            <person name="Zhao S."/>
            <person name="Lieberman T.D."/>
            <person name="Swanson P.K."/>
            <person name="Smith M."/>
            <person name="Roesemann S."/>
            <person name="Alexander J.E."/>
            <person name="Rich S.A."/>
            <person name="Livny J."/>
            <person name="Vlamakis H."/>
            <person name="Clish C."/>
            <person name="Bullock K."/>
            <person name="Deik A."/>
            <person name="Scott J."/>
            <person name="Pierce K.A."/>
            <person name="Xavier R.J."/>
            <person name="Alm E.J."/>
        </authorList>
    </citation>
    <scope>NUCLEOTIDE SEQUENCE [LARGE SCALE GENOMIC DNA]</scope>
    <source>
        <strain evidence="2 6">BIOML-A1</strain>
    </source>
</reference>
<dbReference type="Proteomes" id="UP000679226">
    <property type="component" value="Chromosome"/>
</dbReference>
<reference evidence="3" key="3">
    <citation type="journal article" date="2021" name="PLoS Genet.">
        <title>Mobile Type VI secretion system loci of the gut Bacteroidales display extensive intra-ecosystem transfer, multi-species spread and geographical clustering.</title>
        <authorList>
            <person name="Garcia-Bayona L."/>
            <person name="Coyne M.J."/>
            <person name="Comstock L.E."/>
        </authorList>
    </citation>
    <scope>NUCLEOTIDE SEQUENCE</scope>
    <source>
        <strain evidence="3">CL11T00C20</strain>
    </source>
</reference>
<evidence type="ECO:0000313" key="5">
    <source>
        <dbReference type="Proteomes" id="UP000291917"/>
    </source>
</evidence>
<dbReference type="SUPFAM" id="SSF53448">
    <property type="entry name" value="Nucleotide-diphospho-sugar transferases"/>
    <property type="match status" value="1"/>
</dbReference>
<dbReference type="EMBL" id="RCXL01000011">
    <property type="protein sequence ID" value="RYT74332.1"/>
    <property type="molecule type" value="Genomic_DNA"/>
</dbReference>
<reference evidence="4 5" key="2">
    <citation type="journal article" date="2019" name="Science, e1252229">
        <title>Invertible promoters mediate bacterial phase variation, antibiotic resistance, and host adaptation in the gut.</title>
        <authorList>
            <person name="Jiang X."/>
            <person name="Hall A.B."/>
            <person name="Arthur T.D."/>
            <person name="Plichta D.R."/>
            <person name="Covington C.T."/>
            <person name="Poyet M."/>
            <person name="Crothers J."/>
            <person name="Moses P.L."/>
            <person name="Tolonen A.C."/>
            <person name="Vlamakis H."/>
            <person name="Alm E.J."/>
            <person name="Xavier R.J."/>
        </authorList>
    </citation>
    <scope>NUCLEOTIDE SEQUENCE [LARGE SCALE GENOMIC DNA]</scope>
    <source>
        <strain evidence="5">bj_0095</strain>
        <strain evidence="4">Bj_0095</strain>
    </source>
</reference>
<proteinExistence type="predicted"/>
<dbReference type="PANTHER" id="PTHR32385:SF15">
    <property type="entry name" value="INOSITOL PHOSPHOCERAMIDE MANNOSYLTRANSFERASE 1"/>
    <property type="match status" value="1"/>
</dbReference>
<evidence type="ECO:0000313" key="2">
    <source>
        <dbReference type="EMBL" id="KAA5274880.1"/>
    </source>
</evidence>
<dbReference type="KEGG" id="beg:INE88_03958"/>
<dbReference type="EMBL" id="VVZX01000007">
    <property type="protein sequence ID" value="KAA5274880.1"/>
    <property type="molecule type" value="Genomic_DNA"/>
</dbReference>
<dbReference type="EMBL" id="CP072227">
    <property type="protein sequence ID" value="QUT47110.1"/>
    <property type="molecule type" value="Genomic_DNA"/>
</dbReference>
<protein>
    <submittedName>
        <fullName evidence="4">Mannosyltransferase</fullName>
    </submittedName>
    <submittedName>
        <fullName evidence="3">Tox-DOC protein</fullName>
    </submittedName>
</protein>
<evidence type="ECO:0000313" key="3">
    <source>
        <dbReference type="EMBL" id="QUT47110.1"/>
    </source>
</evidence>
<evidence type="ECO:0000313" key="6">
    <source>
        <dbReference type="Proteomes" id="UP000335496"/>
    </source>
</evidence>
<sequence>MDIPKIIHYVWLGSGKMSPFIQDCVDSWKRVMPDYEIKCWNEQNFDVNSVVWVKEALENKKWSLASDYIRHYALYTEGGIYMDTDVKVYKPFDEFLKYDFFSSIELHPNLFKQYGCKQVGSNGELLEANKVVEGMGILAALIAAKPNNEFIKECLDYFGNRHFVNPDGSLYTDIINPGIMATLAVKYGFRYIDKTQVLDNNMIILDSSVFAGNAATLSKQSYSMHYCDGSWREKTLVQKLKSFIRNYFLVK</sequence>
<dbReference type="InterPro" id="IPR007577">
    <property type="entry name" value="GlycoTrfase_DXD_sugar-bd_CS"/>
</dbReference>
<dbReference type="RefSeq" id="WP_021940270.1">
    <property type="nucleotide sequence ID" value="NZ_CP072227.1"/>
</dbReference>
<keyword evidence="4" id="KW-0328">Glycosyltransferase</keyword>
<name>A0A415S074_9BACE</name>
<dbReference type="Gene3D" id="3.90.550.20">
    <property type="match status" value="1"/>
</dbReference>
<dbReference type="GO" id="GO:0051999">
    <property type="term" value="P:mannosyl-inositol phosphorylceramide biosynthetic process"/>
    <property type="evidence" value="ECO:0007669"/>
    <property type="project" value="TreeGrafter"/>
</dbReference>
<dbReference type="GO" id="GO:0016020">
    <property type="term" value="C:membrane"/>
    <property type="evidence" value="ECO:0007669"/>
    <property type="project" value="GOC"/>
</dbReference>
<gene>
    <name evidence="4" type="ORF">EAJ03_09065</name>
    <name evidence="2" type="ORF">F2Z23_07270</name>
    <name evidence="3" type="ORF">INE88_03958</name>
</gene>
<dbReference type="InterPro" id="IPR051706">
    <property type="entry name" value="Glycosyltransferase_domain"/>
</dbReference>
<dbReference type="Pfam" id="PF04488">
    <property type="entry name" value="Gly_transf_sug"/>
    <property type="match status" value="1"/>
</dbReference>
<dbReference type="Proteomes" id="UP000335496">
    <property type="component" value="Unassembled WGS sequence"/>
</dbReference>
<dbReference type="AlphaFoldDB" id="A0A415S074"/>
<dbReference type="Proteomes" id="UP000291917">
    <property type="component" value="Unassembled WGS sequence"/>
</dbReference>
<accession>A0A415S074</accession>
<evidence type="ECO:0000256" key="1">
    <source>
        <dbReference type="ARBA" id="ARBA00022679"/>
    </source>
</evidence>
<evidence type="ECO:0000313" key="4">
    <source>
        <dbReference type="EMBL" id="RYT74332.1"/>
    </source>
</evidence>
<organism evidence="4 5">
    <name type="scientific">Bacteroides eggerthii</name>
    <dbReference type="NCBI Taxonomy" id="28111"/>
    <lineage>
        <taxon>Bacteria</taxon>
        <taxon>Pseudomonadati</taxon>
        <taxon>Bacteroidota</taxon>
        <taxon>Bacteroidia</taxon>
        <taxon>Bacteroidales</taxon>
        <taxon>Bacteroidaceae</taxon>
        <taxon>Bacteroides</taxon>
    </lineage>
</organism>